<dbReference type="OrthoDB" id="2351920at2759"/>
<organism evidence="2 3">
    <name type="scientific">Serendipita vermifera MAFF 305830</name>
    <dbReference type="NCBI Taxonomy" id="933852"/>
    <lineage>
        <taxon>Eukaryota</taxon>
        <taxon>Fungi</taxon>
        <taxon>Dikarya</taxon>
        <taxon>Basidiomycota</taxon>
        <taxon>Agaricomycotina</taxon>
        <taxon>Agaricomycetes</taxon>
        <taxon>Sebacinales</taxon>
        <taxon>Serendipitaceae</taxon>
        <taxon>Serendipita</taxon>
    </lineage>
</organism>
<dbReference type="EMBL" id="KN824277">
    <property type="protein sequence ID" value="KIM33966.1"/>
    <property type="molecule type" value="Genomic_DNA"/>
</dbReference>
<protein>
    <submittedName>
        <fullName evidence="2">Uncharacterized protein</fullName>
    </submittedName>
</protein>
<dbReference type="AlphaFoldDB" id="A0A0C3BR79"/>
<accession>A0A0C3BR79</accession>
<dbReference type="Proteomes" id="UP000054097">
    <property type="component" value="Unassembled WGS sequence"/>
</dbReference>
<keyword evidence="3" id="KW-1185">Reference proteome</keyword>
<name>A0A0C3BR79_SERVB</name>
<reference evidence="3" key="2">
    <citation type="submission" date="2015-01" db="EMBL/GenBank/DDBJ databases">
        <title>Evolutionary Origins and Diversification of the Mycorrhizal Mutualists.</title>
        <authorList>
            <consortium name="DOE Joint Genome Institute"/>
            <consortium name="Mycorrhizal Genomics Consortium"/>
            <person name="Kohler A."/>
            <person name="Kuo A."/>
            <person name="Nagy L.G."/>
            <person name="Floudas D."/>
            <person name="Copeland A."/>
            <person name="Barry K.W."/>
            <person name="Cichocki N."/>
            <person name="Veneault-Fourrey C."/>
            <person name="LaButti K."/>
            <person name="Lindquist E.A."/>
            <person name="Lipzen A."/>
            <person name="Lundell T."/>
            <person name="Morin E."/>
            <person name="Murat C."/>
            <person name="Riley R."/>
            <person name="Ohm R."/>
            <person name="Sun H."/>
            <person name="Tunlid A."/>
            <person name="Henrissat B."/>
            <person name="Grigoriev I.V."/>
            <person name="Hibbett D.S."/>
            <person name="Martin F."/>
        </authorList>
    </citation>
    <scope>NUCLEOTIDE SEQUENCE [LARGE SCALE GENOMIC DNA]</scope>
    <source>
        <strain evidence="3">MAFF 305830</strain>
    </source>
</reference>
<gene>
    <name evidence="2" type="ORF">M408DRAFT_325519</name>
</gene>
<evidence type="ECO:0000313" key="2">
    <source>
        <dbReference type="EMBL" id="KIM33966.1"/>
    </source>
</evidence>
<proteinExistence type="predicted"/>
<sequence>MTDLTYCYLHMTEAEIDNLDHIDDADYWDHALSDEELQIPPNMVPPDPDDSDRLPSNVHVSYPYGDPTRLTHPAAQANRVMDANSRDLYDETGGIGNVNVGMVWRDLALDFLLPKDTTKEEAERAAKARRLANGAQHGDGEETQEVIHEEDDEDAASPPPADQEFEQDPDEMVEEEEEEEEEETEEDDTD</sequence>
<feature type="compositionally biased region" description="Acidic residues" evidence="1">
    <location>
        <begin position="163"/>
        <end position="190"/>
    </location>
</feature>
<feature type="compositionally biased region" description="Acidic residues" evidence="1">
    <location>
        <begin position="141"/>
        <end position="155"/>
    </location>
</feature>
<reference evidence="2 3" key="1">
    <citation type="submission" date="2014-04" db="EMBL/GenBank/DDBJ databases">
        <authorList>
            <consortium name="DOE Joint Genome Institute"/>
            <person name="Kuo A."/>
            <person name="Zuccaro A."/>
            <person name="Kohler A."/>
            <person name="Nagy L.G."/>
            <person name="Floudas D."/>
            <person name="Copeland A."/>
            <person name="Barry K.W."/>
            <person name="Cichocki N."/>
            <person name="Veneault-Fourrey C."/>
            <person name="LaButti K."/>
            <person name="Lindquist E.A."/>
            <person name="Lipzen A."/>
            <person name="Lundell T."/>
            <person name="Morin E."/>
            <person name="Murat C."/>
            <person name="Sun H."/>
            <person name="Tunlid A."/>
            <person name="Henrissat B."/>
            <person name="Grigoriev I.V."/>
            <person name="Hibbett D.S."/>
            <person name="Martin F."/>
            <person name="Nordberg H.P."/>
            <person name="Cantor M.N."/>
            <person name="Hua S.X."/>
        </authorList>
    </citation>
    <scope>NUCLEOTIDE SEQUENCE [LARGE SCALE GENOMIC DNA]</scope>
    <source>
        <strain evidence="2 3">MAFF 305830</strain>
    </source>
</reference>
<evidence type="ECO:0000313" key="3">
    <source>
        <dbReference type="Proteomes" id="UP000054097"/>
    </source>
</evidence>
<feature type="region of interest" description="Disordered" evidence="1">
    <location>
        <begin position="123"/>
        <end position="190"/>
    </location>
</feature>
<dbReference type="HOGENOM" id="CLU_120613_0_0_1"/>
<evidence type="ECO:0000256" key="1">
    <source>
        <dbReference type="SAM" id="MobiDB-lite"/>
    </source>
</evidence>
<dbReference type="STRING" id="933852.A0A0C3BR79"/>